<feature type="region of interest" description="Disordered" evidence="1">
    <location>
        <begin position="1"/>
        <end position="21"/>
    </location>
</feature>
<reference evidence="2 3" key="1">
    <citation type="submission" date="2020-02" db="EMBL/GenBank/DDBJ databases">
        <authorList>
            <consortium name="PulseNet: The National Subtyping Network for Foodborne Disease Surveillance"/>
            <person name="Tarr C.L."/>
            <person name="Trees E."/>
            <person name="Katz L.S."/>
            <person name="Carleton-Romer H.A."/>
            <person name="Stroika S."/>
            <person name="Kucerova Z."/>
            <person name="Roache K.F."/>
            <person name="Sabol A.L."/>
            <person name="Besser J."/>
            <person name="Gerner-Smidt P."/>
        </authorList>
    </citation>
    <scope>NUCLEOTIDE SEQUENCE [LARGE SCALE GENOMIC DNA]</scope>
    <source>
        <strain evidence="2 3">PNUSAE002719</strain>
    </source>
</reference>
<name>A0A828P5X2_ECOLX</name>
<dbReference type="EMBL" id="AATLZG010000033">
    <property type="protein sequence ID" value="EFM8156507.1"/>
    <property type="molecule type" value="Genomic_DNA"/>
</dbReference>
<accession>A0A828P5X2</accession>
<proteinExistence type="predicted"/>
<sequence>MITQKTEDMNKKYSEHGSKDGEVISIDEDCLITGNPRPATEEDLKGRNFLSEQ</sequence>
<organism evidence="2 3">
    <name type="scientific">Escherichia coli</name>
    <dbReference type="NCBI Taxonomy" id="562"/>
    <lineage>
        <taxon>Bacteria</taxon>
        <taxon>Pseudomonadati</taxon>
        <taxon>Pseudomonadota</taxon>
        <taxon>Gammaproteobacteria</taxon>
        <taxon>Enterobacterales</taxon>
        <taxon>Enterobacteriaceae</taxon>
        <taxon>Escherichia</taxon>
    </lineage>
</organism>
<comment type="caution">
    <text evidence="2">The sequence shown here is derived from an EMBL/GenBank/DDBJ whole genome shotgun (WGS) entry which is preliminary data.</text>
</comment>
<dbReference type="AlphaFoldDB" id="A0A828P5X2"/>
<dbReference type="Proteomes" id="UP000555763">
    <property type="component" value="Unassembled WGS sequence"/>
</dbReference>
<gene>
    <name evidence="2" type="ORF">A5U30_004216</name>
</gene>
<evidence type="ECO:0000313" key="3">
    <source>
        <dbReference type="Proteomes" id="UP000555763"/>
    </source>
</evidence>
<evidence type="ECO:0000313" key="2">
    <source>
        <dbReference type="EMBL" id="EFM8156507.1"/>
    </source>
</evidence>
<evidence type="ECO:0000256" key="1">
    <source>
        <dbReference type="SAM" id="MobiDB-lite"/>
    </source>
</evidence>
<feature type="region of interest" description="Disordered" evidence="1">
    <location>
        <begin position="33"/>
        <end position="53"/>
    </location>
</feature>
<protein>
    <submittedName>
        <fullName evidence="2">Uncharacterized protein</fullName>
    </submittedName>
</protein>